<feature type="transmembrane region" description="Helical" evidence="1">
    <location>
        <begin position="46"/>
        <end position="63"/>
    </location>
</feature>
<feature type="transmembrane region" description="Helical" evidence="1">
    <location>
        <begin position="6"/>
        <end position="26"/>
    </location>
</feature>
<evidence type="ECO:0000313" key="3">
    <source>
        <dbReference type="Proteomes" id="UP000217790"/>
    </source>
</evidence>
<dbReference type="InParanoid" id="A0A2H3E7V9"/>
<dbReference type="Proteomes" id="UP000217790">
    <property type="component" value="Unassembled WGS sequence"/>
</dbReference>
<dbReference type="OrthoDB" id="9451547at2759"/>
<protein>
    <submittedName>
        <fullName evidence="2">Uncharacterized protein</fullName>
    </submittedName>
</protein>
<dbReference type="AlphaFoldDB" id="A0A2H3E7V9"/>
<keyword evidence="3" id="KW-1185">Reference proteome</keyword>
<dbReference type="PANTHER" id="PTHR35043:SF7">
    <property type="entry name" value="TRANSCRIPTION FACTOR DOMAIN-CONTAINING PROTEIN"/>
    <property type="match status" value="1"/>
</dbReference>
<dbReference type="EMBL" id="KZ293649">
    <property type="protein sequence ID" value="PBK97447.1"/>
    <property type="molecule type" value="Genomic_DNA"/>
</dbReference>
<keyword evidence="1" id="KW-0812">Transmembrane</keyword>
<proteinExistence type="predicted"/>
<keyword evidence="1" id="KW-0472">Membrane</keyword>
<reference evidence="3" key="1">
    <citation type="journal article" date="2017" name="Nat. Ecol. Evol.">
        <title>Genome expansion and lineage-specific genetic innovations in the forest pathogenic fungi Armillaria.</title>
        <authorList>
            <person name="Sipos G."/>
            <person name="Prasanna A.N."/>
            <person name="Walter M.C."/>
            <person name="O'Connor E."/>
            <person name="Balint B."/>
            <person name="Krizsan K."/>
            <person name="Kiss B."/>
            <person name="Hess J."/>
            <person name="Varga T."/>
            <person name="Slot J."/>
            <person name="Riley R."/>
            <person name="Boka B."/>
            <person name="Rigling D."/>
            <person name="Barry K."/>
            <person name="Lee J."/>
            <person name="Mihaltcheva S."/>
            <person name="LaButti K."/>
            <person name="Lipzen A."/>
            <person name="Waldron R."/>
            <person name="Moloney N.M."/>
            <person name="Sperisen C."/>
            <person name="Kredics L."/>
            <person name="Vagvoelgyi C."/>
            <person name="Patrignani A."/>
            <person name="Fitzpatrick D."/>
            <person name="Nagy I."/>
            <person name="Doyle S."/>
            <person name="Anderson J.B."/>
            <person name="Grigoriev I.V."/>
            <person name="Gueldener U."/>
            <person name="Muensterkoetter M."/>
            <person name="Nagy L.G."/>
        </authorList>
    </citation>
    <scope>NUCLEOTIDE SEQUENCE [LARGE SCALE GENOMIC DNA]</scope>
    <source>
        <strain evidence="3">Ar21-2</strain>
    </source>
</reference>
<accession>A0A2H3E7V9</accession>
<evidence type="ECO:0000256" key="1">
    <source>
        <dbReference type="SAM" id="Phobius"/>
    </source>
</evidence>
<organism evidence="2 3">
    <name type="scientific">Armillaria gallica</name>
    <name type="common">Bulbous honey fungus</name>
    <name type="synonym">Armillaria bulbosa</name>
    <dbReference type="NCBI Taxonomy" id="47427"/>
    <lineage>
        <taxon>Eukaryota</taxon>
        <taxon>Fungi</taxon>
        <taxon>Dikarya</taxon>
        <taxon>Basidiomycota</taxon>
        <taxon>Agaricomycotina</taxon>
        <taxon>Agaricomycetes</taxon>
        <taxon>Agaricomycetidae</taxon>
        <taxon>Agaricales</taxon>
        <taxon>Marasmiineae</taxon>
        <taxon>Physalacriaceae</taxon>
        <taxon>Armillaria</taxon>
    </lineage>
</organism>
<feature type="non-terminal residue" evidence="2">
    <location>
        <position position="1"/>
    </location>
</feature>
<gene>
    <name evidence="2" type="ORF">ARMGADRAFT_1134738</name>
</gene>
<dbReference type="STRING" id="47427.A0A2H3E7V9"/>
<keyword evidence="1" id="KW-1133">Transmembrane helix</keyword>
<sequence>QTVWDILQSCIVTIFACTWISVHPNVPGPKLRAQGWFFLSLRRVKLMIFAILCPEGVIMWAFWQRLAACSATRYHPLDNLSMTHGFFIAMGGFIDAEGTTIELERISMFHKLELPQGLYDAICKFTREELLDRSKGDILSKLLSLLQTT</sequence>
<dbReference type="PANTHER" id="PTHR35043">
    <property type="entry name" value="TRANSCRIPTION FACTOR DOMAIN-CONTAINING PROTEIN"/>
    <property type="match status" value="1"/>
</dbReference>
<evidence type="ECO:0000313" key="2">
    <source>
        <dbReference type="EMBL" id="PBK97447.1"/>
    </source>
</evidence>
<name>A0A2H3E7V9_ARMGA</name>